<feature type="coiled-coil region" evidence="4">
    <location>
        <begin position="364"/>
        <end position="391"/>
    </location>
</feature>
<evidence type="ECO:0000313" key="7">
    <source>
        <dbReference type="Proteomes" id="UP001240639"/>
    </source>
</evidence>
<proteinExistence type="inferred from homology"/>
<keyword evidence="7" id="KW-1185">Reference proteome</keyword>
<evidence type="ECO:0000256" key="4">
    <source>
        <dbReference type="SAM" id="Coils"/>
    </source>
</evidence>
<organism evidence="6 7">
    <name type="scientific">Qipengyuania profundimaris</name>
    <dbReference type="NCBI Taxonomy" id="3067652"/>
    <lineage>
        <taxon>Bacteria</taxon>
        <taxon>Pseudomonadati</taxon>
        <taxon>Pseudomonadota</taxon>
        <taxon>Alphaproteobacteria</taxon>
        <taxon>Sphingomonadales</taxon>
        <taxon>Erythrobacteraceae</taxon>
        <taxon>Qipengyuania</taxon>
    </lineage>
</organism>
<reference evidence="6 7" key="1">
    <citation type="submission" date="2023-08" db="EMBL/GenBank/DDBJ databases">
        <title>genomic of G39.</title>
        <authorList>
            <person name="Wang Y."/>
        </authorList>
    </citation>
    <scope>NUCLEOTIDE SEQUENCE [LARGE SCALE GENOMIC DNA]</scope>
    <source>
        <strain evidence="6 7">G39</strain>
    </source>
</reference>
<dbReference type="PANTHER" id="PTHR30408:SF12">
    <property type="entry name" value="TYPE I RESTRICTION ENZYME MJAVIII SPECIFICITY SUBUNIT"/>
    <property type="match status" value="1"/>
</dbReference>
<dbReference type="RefSeq" id="WP_305931315.1">
    <property type="nucleotide sequence ID" value="NZ_JAVAIM010000001.1"/>
</dbReference>
<dbReference type="Pfam" id="PF01420">
    <property type="entry name" value="Methylase_S"/>
    <property type="match status" value="1"/>
</dbReference>
<dbReference type="InterPro" id="IPR000055">
    <property type="entry name" value="Restrct_endonuc_typeI_TRD"/>
</dbReference>
<dbReference type="CDD" id="cd17256">
    <property type="entry name" value="RMtype1_S_EcoJA65PI-TRD1-CR1_like"/>
    <property type="match status" value="1"/>
</dbReference>
<accession>A0ABT9HL22</accession>
<sequence>MIPEGWEHTDLGSLSSAPITYGVVKPGPSDDEDGVLFVRGGDFPDGRINPARLRTITKEVSDQYRRTKLKGGEVLISLVGYPGACAVVPSELAGANIARQTAIIRPKKDVSTSFLVTYLRSPLGQAKLLSNVIGSAQQVINLKDLRNVSVPLPPVGERRAIADVSETWDGAIETVEALIANARAQKQALMQQLLCGKHRLPGFSGEWQRKSIDEISTRVTRRNDGTELPILTISSMSGFVRQDEKYSRYMAGKSVETYIMLNEGEFAYNKGNSKTYEFGCIFDLEGYARALVPHVYVCFKLKKGYSHRFYKALFEADYLAPQLGRLVNTGVRNNGLLNIKPSEFLGTKVPVPPIDEQDAIAAVMEAASRTVVEHETQLAALRQEKAALMQQLLTGKRRVKLPENEVA</sequence>
<dbReference type="EC" id="3.1.21.-" evidence="6"/>
<name>A0ABT9HL22_9SPHN</name>
<dbReference type="SUPFAM" id="SSF116734">
    <property type="entry name" value="DNA methylase specificity domain"/>
    <property type="match status" value="2"/>
</dbReference>
<keyword evidence="6" id="KW-0255">Endonuclease</keyword>
<protein>
    <submittedName>
        <fullName evidence="6">Restriction endonuclease subunit S</fullName>
        <ecNumber evidence="6">3.1.21.-</ecNumber>
    </submittedName>
</protein>
<dbReference type="InterPro" id="IPR052021">
    <property type="entry name" value="Type-I_RS_S_subunit"/>
</dbReference>
<evidence type="ECO:0000256" key="1">
    <source>
        <dbReference type="ARBA" id="ARBA00010923"/>
    </source>
</evidence>
<feature type="domain" description="Type I restriction modification DNA specificity" evidence="5">
    <location>
        <begin position="45"/>
        <end position="176"/>
    </location>
</feature>
<keyword evidence="4" id="KW-0175">Coiled coil</keyword>
<dbReference type="GO" id="GO:0016787">
    <property type="term" value="F:hydrolase activity"/>
    <property type="evidence" value="ECO:0007669"/>
    <property type="project" value="UniProtKB-KW"/>
</dbReference>
<dbReference type="Proteomes" id="UP001240639">
    <property type="component" value="Unassembled WGS sequence"/>
</dbReference>
<comment type="similarity">
    <text evidence="1">Belongs to the type-I restriction system S methylase family.</text>
</comment>
<dbReference type="EMBL" id="JAVAIM010000001">
    <property type="protein sequence ID" value="MDP4573850.1"/>
    <property type="molecule type" value="Genomic_DNA"/>
</dbReference>
<evidence type="ECO:0000259" key="5">
    <source>
        <dbReference type="Pfam" id="PF01420"/>
    </source>
</evidence>
<evidence type="ECO:0000256" key="2">
    <source>
        <dbReference type="ARBA" id="ARBA00022747"/>
    </source>
</evidence>
<keyword evidence="3" id="KW-0238">DNA-binding</keyword>
<evidence type="ECO:0000256" key="3">
    <source>
        <dbReference type="ARBA" id="ARBA00023125"/>
    </source>
</evidence>
<dbReference type="Gene3D" id="3.90.220.20">
    <property type="entry name" value="DNA methylase specificity domains"/>
    <property type="match status" value="2"/>
</dbReference>
<comment type="caution">
    <text evidence="6">The sequence shown here is derived from an EMBL/GenBank/DDBJ whole genome shotgun (WGS) entry which is preliminary data.</text>
</comment>
<evidence type="ECO:0000313" key="6">
    <source>
        <dbReference type="EMBL" id="MDP4573850.1"/>
    </source>
</evidence>
<gene>
    <name evidence="6" type="ORF">Q9K02_01695</name>
</gene>
<dbReference type="PANTHER" id="PTHR30408">
    <property type="entry name" value="TYPE-1 RESTRICTION ENZYME ECOKI SPECIFICITY PROTEIN"/>
    <property type="match status" value="1"/>
</dbReference>
<keyword evidence="6" id="KW-0378">Hydrolase</keyword>
<keyword evidence="2" id="KW-0680">Restriction system</keyword>
<keyword evidence="6" id="KW-0540">Nuclease</keyword>
<dbReference type="GO" id="GO:0004519">
    <property type="term" value="F:endonuclease activity"/>
    <property type="evidence" value="ECO:0007669"/>
    <property type="project" value="UniProtKB-KW"/>
</dbReference>
<dbReference type="InterPro" id="IPR044946">
    <property type="entry name" value="Restrct_endonuc_typeI_TRD_sf"/>
</dbReference>